<dbReference type="Proteomes" id="UP000535403">
    <property type="component" value="Unassembled WGS sequence"/>
</dbReference>
<dbReference type="AlphaFoldDB" id="A0A7L3XY57"/>
<name>A0A7L3XY57_9AVES</name>
<organism evidence="2 3">
    <name type="scientific">Calonectris borealis</name>
    <name type="common">Cory's shearwater</name>
    <dbReference type="NCBI Taxonomy" id="1323832"/>
    <lineage>
        <taxon>Eukaryota</taxon>
        <taxon>Metazoa</taxon>
        <taxon>Chordata</taxon>
        <taxon>Craniata</taxon>
        <taxon>Vertebrata</taxon>
        <taxon>Euteleostomi</taxon>
        <taxon>Archelosauria</taxon>
        <taxon>Archosauria</taxon>
        <taxon>Dinosauria</taxon>
        <taxon>Saurischia</taxon>
        <taxon>Theropoda</taxon>
        <taxon>Coelurosauria</taxon>
        <taxon>Aves</taxon>
        <taxon>Neognathae</taxon>
        <taxon>Neoaves</taxon>
        <taxon>Aequornithes</taxon>
        <taxon>Procellariiformes</taxon>
        <taxon>Procellariidae</taxon>
        <taxon>Calonectris</taxon>
    </lineage>
</organism>
<evidence type="ECO:0000313" key="2">
    <source>
        <dbReference type="EMBL" id="NXV93858.1"/>
    </source>
</evidence>
<dbReference type="PANTHER" id="PTHR34094">
    <property type="match status" value="1"/>
</dbReference>
<sequence>SVNIEKLQGTSINISTEDGLLKTKYLYAESSSLSSIAGDILLGSIHGKKEIHSFISFFFFILDSSDGSLKASTHHGAIDVYVSQLRKVDLQSQKGSITVKVPASLKAFLQLSGRKVDVSSEIQLKETQSASKDDHVTISGHMNQRNETDKWIKADTQNGKVCLKSQSWIQSVKLKS</sequence>
<evidence type="ECO:0000313" key="3">
    <source>
        <dbReference type="Proteomes" id="UP000535403"/>
    </source>
</evidence>
<dbReference type="InterPro" id="IPR025164">
    <property type="entry name" value="Toastrack_DUF4097"/>
</dbReference>
<feature type="domain" description="DUF4097" evidence="1">
    <location>
        <begin position="2"/>
        <end position="160"/>
    </location>
</feature>
<protein>
    <submittedName>
        <fullName evidence="2">F185A protein</fullName>
    </submittedName>
</protein>
<evidence type="ECO:0000259" key="1">
    <source>
        <dbReference type="Pfam" id="PF13349"/>
    </source>
</evidence>
<accession>A0A7L3XY57</accession>
<proteinExistence type="predicted"/>
<comment type="caution">
    <text evidence="2">The sequence shown here is derived from an EMBL/GenBank/DDBJ whole genome shotgun (WGS) entry which is preliminary data.</text>
</comment>
<dbReference type="PANTHER" id="PTHR34094:SF1">
    <property type="entry name" value="PROTEIN FAM185A"/>
    <property type="match status" value="1"/>
</dbReference>
<dbReference type="Pfam" id="PF13349">
    <property type="entry name" value="DUF4097"/>
    <property type="match status" value="1"/>
</dbReference>
<gene>
    <name evidence="2" type="primary">Fam185a</name>
    <name evidence="2" type="ORF">CALBOR_R09786</name>
</gene>
<feature type="non-terminal residue" evidence="2">
    <location>
        <position position="176"/>
    </location>
</feature>
<dbReference type="EMBL" id="VZUG01027995">
    <property type="protein sequence ID" value="NXV93858.1"/>
    <property type="molecule type" value="Genomic_DNA"/>
</dbReference>
<feature type="non-terminal residue" evidence="2">
    <location>
        <position position="1"/>
    </location>
</feature>
<keyword evidence="3" id="KW-1185">Reference proteome</keyword>
<reference evidence="2 3" key="1">
    <citation type="submission" date="2019-09" db="EMBL/GenBank/DDBJ databases">
        <title>Bird 10,000 Genomes (B10K) Project - Family phase.</title>
        <authorList>
            <person name="Zhang G."/>
        </authorList>
    </citation>
    <scope>NUCLEOTIDE SEQUENCE [LARGE SCALE GENOMIC DNA]</scope>
    <source>
        <strain evidence="2">OUT-0025</strain>
        <tissue evidence="2">Blood</tissue>
    </source>
</reference>